<dbReference type="Pfam" id="PF09011">
    <property type="entry name" value="HMG_box_2"/>
    <property type="match status" value="1"/>
</dbReference>
<keyword evidence="6" id="KW-0963">Cytoplasm</keyword>
<dbReference type="PRINTS" id="PR00886">
    <property type="entry name" value="HIGHMOBLTY12"/>
</dbReference>
<feature type="domain" description="HMG box" evidence="20">
    <location>
        <begin position="5"/>
        <end position="73"/>
    </location>
</feature>
<comment type="similarity">
    <text evidence="4">Belongs to the HMGB family.</text>
</comment>
<dbReference type="SUPFAM" id="SSF47095">
    <property type="entry name" value="HMG-box"/>
    <property type="match status" value="2"/>
</dbReference>
<evidence type="ECO:0000256" key="14">
    <source>
        <dbReference type="ARBA" id="ARBA00023163"/>
    </source>
</evidence>
<keyword evidence="10" id="KW-0805">Transcription regulation</keyword>
<dbReference type="SMART" id="SM00398">
    <property type="entry name" value="HMG"/>
    <property type="match status" value="2"/>
</dbReference>
<evidence type="ECO:0000256" key="1">
    <source>
        <dbReference type="ARBA" id="ARBA00004123"/>
    </source>
</evidence>
<keyword evidence="11" id="KW-0558">Oxidation</keyword>
<evidence type="ECO:0000256" key="3">
    <source>
        <dbReference type="ARBA" id="ARBA00004496"/>
    </source>
</evidence>
<evidence type="ECO:0000256" key="18">
    <source>
        <dbReference type="PROSITE-ProRule" id="PRU00267"/>
    </source>
</evidence>
<dbReference type="Gene3D" id="1.10.30.10">
    <property type="entry name" value="High mobility group box domain"/>
    <property type="match status" value="2"/>
</dbReference>
<evidence type="ECO:0000259" key="20">
    <source>
        <dbReference type="PROSITE" id="PS50118"/>
    </source>
</evidence>
<dbReference type="FunFam" id="1.10.30.10:FF:000013">
    <property type="entry name" value="High mobility group protein B3"/>
    <property type="match status" value="1"/>
</dbReference>
<dbReference type="GO" id="GO:0045087">
    <property type="term" value="P:innate immune response"/>
    <property type="evidence" value="ECO:0007669"/>
    <property type="project" value="UniProtKB-KW"/>
</dbReference>
<evidence type="ECO:0000256" key="12">
    <source>
        <dbReference type="ARBA" id="ARBA00023125"/>
    </source>
</evidence>
<evidence type="ECO:0000256" key="2">
    <source>
        <dbReference type="ARBA" id="ARBA00004286"/>
    </source>
</evidence>
<dbReference type="CDD" id="cd21978">
    <property type="entry name" value="HMG-box_HMGB_rpt1"/>
    <property type="match status" value="1"/>
</dbReference>
<feature type="domain" description="HMG box" evidence="20">
    <location>
        <begin position="110"/>
        <end position="180"/>
    </location>
</feature>
<keyword evidence="14" id="KW-0804">Transcription</keyword>
<keyword evidence="12 18" id="KW-0238">DNA-binding</keyword>
<evidence type="ECO:0000256" key="10">
    <source>
        <dbReference type="ARBA" id="ARBA00023015"/>
    </source>
</evidence>
<accession>A0A212C0H6</accession>
<dbReference type="PROSITE" id="PS00353">
    <property type="entry name" value="HMG_BOX_1"/>
    <property type="match status" value="1"/>
</dbReference>
<dbReference type="GO" id="GO:0008301">
    <property type="term" value="F:DNA binding, bending"/>
    <property type="evidence" value="ECO:0007669"/>
    <property type="project" value="UniProtKB-ARBA"/>
</dbReference>
<sequence length="210" mass="24085">MLRYHSKTMSGFFLFCSEFRPKIKSTNPGISIGDVAKKLGEMWNNLSDSEKQPYINKAAKLKEKYEKDVADYKSKGKFDGAKGPAKVARKKLLEWLQDWVKMAKGDPKKPKGKISAYAFFVQTCREEHKKKNPEVPLNFAEFSKKCSERWKTMSGKEKSKFDEMAKANKVRYDREMKDHGPAKGGKKKKDPNAPKRPPPHPESQVRALEV</sequence>
<evidence type="ECO:0000256" key="19">
    <source>
        <dbReference type="SAM" id="MobiDB-lite"/>
    </source>
</evidence>
<feature type="compositionally biased region" description="Basic and acidic residues" evidence="19">
    <location>
        <begin position="153"/>
        <end position="181"/>
    </location>
</feature>
<dbReference type="InterPro" id="IPR050342">
    <property type="entry name" value="HMGB"/>
</dbReference>
<dbReference type="InterPro" id="IPR036910">
    <property type="entry name" value="HMG_box_dom_sf"/>
</dbReference>
<comment type="subcellular location">
    <subcellularLocation>
        <location evidence="2">Chromosome</location>
    </subcellularLocation>
    <subcellularLocation>
        <location evidence="3">Cytoplasm</location>
    </subcellularLocation>
    <subcellularLocation>
        <location evidence="1">Nucleus</location>
    </subcellularLocation>
</comment>
<evidence type="ECO:0000256" key="15">
    <source>
        <dbReference type="ARBA" id="ARBA00023242"/>
    </source>
</evidence>
<dbReference type="PANTHER" id="PTHR48112">
    <property type="entry name" value="HIGH MOBILITY GROUP PROTEIN DSP1"/>
    <property type="match status" value="1"/>
</dbReference>
<dbReference type="FunFam" id="1.10.30.10:FF:000017">
    <property type="entry name" value="high mobility group protein B3"/>
    <property type="match status" value="1"/>
</dbReference>
<keyword evidence="5" id="KW-0158">Chromosome</keyword>
<comment type="caution">
    <text evidence="21">The sequence shown here is derived from an EMBL/GenBank/DDBJ whole genome shotgun (WGS) entry which is preliminary data.</text>
</comment>
<evidence type="ECO:0000313" key="21">
    <source>
        <dbReference type="EMBL" id="OWJ99485.1"/>
    </source>
</evidence>
<keyword evidence="15 18" id="KW-0539">Nucleus</keyword>
<dbReference type="GO" id="GO:0005694">
    <property type="term" value="C:chromosome"/>
    <property type="evidence" value="ECO:0007669"/>
    <property type="project" value="UniProtKB-SubCell"/>
</dbReference>
<feature type="DNA-binding region" description="HMG box" evidence="18">
    <location>
        <begin position="5"/>
        <end position="73"/>
    </location>
</feature>
<evidence type="ECO:0000256" key="9">
    <source>
        <dbReference type="ARBA" id="ARBA00022859"/>
    </source>
</evidence>
<dbReference type="Proteomes" id="UP000242450">
    <property type="component" value="Chromosome X"/>
</dbReference>
<comment type="function">
    <text evidence="16">Multifunctional protein with various roles in different cellular compartments. May act in a redox sensitive manner. Associates with chromatin and binds DNA with a preference for non-canonical DNA structures such as single-stranded DNA. Can bend DNA and enhance DNA flexibility by looping thus providing a mechanism to promote activities on various gene promoters. Proposed to be involved in the innate immune response to nucleic acids by acting as a cytoplasmic promiscuous immunogenic DNA/RNA sensor. Negatively regulates B-cell and myeloid cell differentiation. In hematopoietic stem cells may regulate the balance between self-renewal and differentiation. Involved in negative regulation of canonical Wnt signaling.</text>
</comment>
<evidence type="ECO:0000256" key="17">
    <source>
        <dbReference type="ARBA" id="ARBA00073418"/>
    </source>
</evidence>
<reference evidence="21 22" key="1">
    <citation type="journal article" date="2018" name="Mol. Genet. Genomics">
        <title>The red deer Cervus elaphus genome CerEla1.0: sequencing, annotating, genes, and chromosomes.</title>
        <authorList>
            <person name="Bana N.A."/>
            <person name="Nyiri A."/>
            <person name="Nagy J."/>
            <person name="Frank K."/>
            <person name="Nagy T."/>
            <person name="Steger V."/>
            <person name="Schiller M."/>
            <person name="Lakatos P."/>
            <person name="Sugar L."/>
            <person name="Horn P."/>
            <person name="Barta E."/>
            <person name="Orosz L."/>
        </authorList>
    </citation>
    <scope>NUCLEOTIDE SEQUENCE [LARGE SCALE GENOMIC DNA]</scope>
    <source>
        <strain evidence="21">Hungarian</strain>
    </source>
</reference>
<organism evidence="21 22">
    <name type="scientific">Cervus elaphus hippelaphus</name>
    <name type="common">European red deer</name>
    <dbReference type="NCBI Taxonomy" id="46360"/>
    <lineage>
        <taxon>Eukaryota</taxon>
        <taxon>Metazoa</taxon>
        <taxon>Chordata</taxon>
        <taxon>Craniata</taxon>
        <taxon>Vertebrata</taxon>
        <taxon>Euteleostomi</taxon>
        <taxon>Mammalia</taxon>
        <taxon>Eutheria</taxon>
        <taxon>Laurasiatheria</taxon>
        <taxon>Artiodactyla</taxon>
        <taxon>Ruminantia</taxon>
        <taxon>Pecora</taxon>
        <taxon>Cervidae</taxon>
        <taxon>Cervinae</taxon>
        <taxon>Cervus</taxon>
    </lineage>
</organism>
<feature type="DNA-binding region" description="HMG box" evidence="18">
    <location>
        <begin position="110"/>
        <end position="180"/>
    </location>
</feature>
<evidence type="ECO:0000256" key="4">
    <source>
        <dbReference type="ARBA" id="ARBA00008774"/>
    </source>
</evidence>
<dbReference type="CDD" id="cd21979">
    <property type="entry name" value="HMG-box_HMGB_rpt2"/>
    <property type="match status" value="1"/>
</dbReference>
<dbReference type="InterPro" id="IPR009071">
    <property type="entry name" value="HMG_box_dom"/>
</dbReference>
<evidence type="ECO:0000256" key="7">
    <source>
        <dbReference type="ARBA" id="ARBA00022588"/>
    </source>
</evidence>
<gene>
    <name evidence="21" type="ORF">Celaphus_00009607</name>
</gene>
<keyword evidence="8" id="KW-0677">Repeat</keyword>
<proteinExistence type="inferred from homology"/>
<keyword evidence="13" id="KW-1015">Disulfide bond</keyword>
<feature type="region of interest" description="Disordered" evidence="19">
    <location>
        <begin position="153"/>
        <end position="210"/>
    </location>
</feature>
<dbReference type="EMBL" id="MKHE01000034">
    <property type="protein sequence ID" value="OWJ99485.1"/>
    <property type="molecule type" value="Genomic_DNA"/>
</dbReference>
<dbReference type="OrthoDB" id="1919336at2759"/>
<evidence type="ECO:0000256" key="16">
    <source>
        <dbReference type="ARBA" id="ARBA00055449"/>
    </source>
</evidence>
<evidence type="ECO:0000256" key="11">
    <source>
        <dbReference type="ARBA" id="ARBA00023097"/>
    </source>
</evidence>
<keyword evidence="9" id="KW-0391">Immunity</keyword>
<protein>
    <recommendedName>
        <fullName evidence="17">High mobility group protein B3</fullName>
    </recommendedName>
</protein>
<dbReference type="AlphaFoldDB" id="A0A212C0H6"/>
<name>A0A212C0H6_CEREH</name>
<dbReference type="PANTHER" id="PTHR48112:SF32">
    <property type="entry name" value="HIGH MOBILITY GROUP PROTEIN B3"/>
    <property type="match status" value="1"/>
</dbReference>
<keyword evidence="7" id="KW-0399">Innate immunity</keyword>
<evidence type="ECO:0000256" key="5">
    <source>
        <dbReference type="ARBA" id="ARBA00022454"/>
    </source>
</evidence>
<evidence type="ECO:0000256" key="13">
    <source>
        <dbReference type="ARBA" id="ARBA00023157"/>
    </source>
</evidence>
<keyword evidence="22" id="KW-1185">Reference proteome</keyword>
<dbReference type="GO" id="GO:0006259">
    <property type="term" value="P:DNA metabolic process"/>
    <property type="evidence" value="ECO:0007669"/>
    <property type="project" value="UniProtKB-ARBA"/>
</dbReference>
<dbReference type="PROSITE" id="PS50118">
    <property type="entry name" value="HMG_BOX_2"/>
    <property type="match status" value="2"/>
</dbReference>
<dbReference type="Pfam" id="PF00505">
    <property type="entry name" value="HMG_box"/>
    <property type="match status" value="1"/>
</dbReference>
<evidence type="ECO:0000256" key="6">
    <source>
        <dbReference type="ARBA" id="ARBA00022490"/>
    </source>
</evidence>
<evidence type="ECO:0000256" key="8">
    <source>
        <dbReference type="ARBA" id="ARBA00022737"/>
    </source>
</evidence>
<dbReference type="GO" id="GO:0005634">
    <property type="term" value="C:nucleus"/>
    <property type="evidence" value="ECO:0007669"/>
    <property type="project" value="UniProtKB-SubCell"/>
</dbReference>
<dbReference type="GO" id="GO:0005737">
    <property type="term" value="C:cytoplasm"/>
    <property type="evidence" value="ECO:0007669"/>
    <property type="project" value="UniProtKB-SubCell"/>
</dbReference>
<dbReference type="InterPro" id="IPR017967">
    <property type="entry name" value="HMG_boxA_CS"/>
</dbReference>
<evidence type="ECO:0000313" key="22">
    <source>
        <dbReference type="Proteomes" id="UP000242450"/>
    </source>
</evidence>